<name>A0A9D3SB86_ANGAN</name>
<dbReference type="AlphaFoldDB" id="A0A9D3SB86"/>
<keyword evidence="2" id="KW-1185">Reference proteome</keyword>
<evidence type="ECO:0000313" key="1">
    <source>
        <dbReference type="EMBL" id="KAG5856737.1"/>
    </source>
</evidence>
<comment type="caution">
    <text evidence="1">The sequence shown here is derived from an EMBL/GenBank/DDBJ whole genome shotgun (WGS) entry which is preliminary data.</text>
</comment>
<dbReference type="EMBL" id="JAFIRN010000001">
    <property type="protein sequence ID" value="KAG5856737.1"/>
    <property type="molecule type" value="Genomic_DNA"/>
</dbReference>
<protein>
    <submittedName>
        <fullName evidence="1">Uncharacterized protein</fullName>
    </submittedName>
</protein>
<sequence>MAVTLNQWIAELSNITLSLSALYTAFQLFKDHRAPAVGFFLLGSSAVLCSLPLSSPAVIGVQGELEWAGGVLGPALVSFGFLWLSQDHSTAHVLLVGSAALLGLRDWLSPETLVVMSRCLALSSLCCSLTVCVFTTNVAGALGSVALSLPALVAPVPGAKAFTSLVAPGDAEHVLKCLLKGLMAIGCLSIKKALDRHLLDLQSWD</sequence>
<dbReference type="OrthoDB" id="8941680at2759"/>
<reference evidence="1" key="1">
    <citation type="submission" date="2021-01" db="EMBL/GenBank/DDBJ databases">
        <title>A chromosome-scale assembly of European eel, Anguilla anguilla.</title>
        <authorList>
            <person name="Henkel C."/>
            <person name="Jong-Raadsen S.A."/>
            <person name="Dufour S."/>
            <person name="Weltzien F.-A."/>
            <person name="Palstra A.P."/>
            <person name="Pelster B."/>
            <person name="Spaink H.P."/>
            <person name="Van Den Thillart G.E."/>
            <person name="Jansen H."/>
            <person name="Zahm M."/>
            <person name="Klopp C."/>
            <person name="Cedric C."/>
            <person name="Louis A."/>
            <person name="Berthelot C."/>
            <person name="Parey E."/>
            <person name="Roest Crollius H."/>
            <person name="Montfort J."/>
            <person name="Robinson-Rechavi M."/>
            <person name="Bucao C."/>
            <person name="Bouchez O."/>
            <person name="Gislard M."/>
            <person name="Lluch J."/>
            <person name="Milhes M."/>
            <person name="Lampietro C."/>
            <person name="Lopez Roques C."/>
            <person name="Donnadieu C."/>
            <person name="Braasch I."/>
            <person name="Desvignes T."/>
            <person name="Postlethwait J."/>
            <person name="Bobe J."/>
            <person name="Guiguen Y."/>
            <person name="Dirks R."/>
        </authorList>
    </citation>
    <scope>NUCLEOTIDE SEQUENCE</scope>
    <source>
        <strain evidence="1">Tag_6206</strain>
        <tissue evidence="1">Liver</tissue>
    </source>
</reference>
<evidence type="ECO:0000313" key="2">
    <source>
        <dbReference type="Proteomes" id="UP001044222"/>
    </source>
</evidence>
<proteinExistence type="predicted"/>
<gene>
    <name evidence="1" type="ORF">ANANG_G00011060</name>
</gene>
<dbReference type="OMA" id="SVGCWAS"/>
<dbReference type="Proteomes" id="UP001044222">
    <property type="component" value="Unassembled WGS sequence"/>
</dbReference>
<organism evidence="1 2">
    <name type="scientific">Anguilla anguilla</name>
    <name type="common">European freshwater eel</name>
    <name type="synonym">Muraena anguilla</name>
    <dbReference type="NCBI Taxonomy" id="7936"/>
    <lineage>
        <taxon>Eukaryota</taxon>
        <taxon>Metazoa</taxon>
        <taxon>Chordata</taxon>
        <taxon>Craniata</taxon>
        <taxon>Vertebrata</taxon>
        <taxon>Euteleostomi</taxon>
        <taxon>Actinopterygii</taxon>
        <taxon>Neopterygii</taxon>
        <taxon>Teleostei</taxon>
        <taxon>Anguilliformes</taxon>
        <taxon>Anguillidae</taxon>
        <taxon>Anguilla</taxon>
    </lineage>
</organism>
<accession>A0A9D3SB86</accession>